<dbReference type="Gene3D" id="1.10.10.10">
    <property type="entry name" value="Winged helix-like DNA-binding domain superfamily/Winged helix DNA-binding domain"/>
    <property type="match status" value="1"/>
</dbReference>
<dbReference type="PANTHER" id="PTHR34849">
    <property type="entry name" value="SSL5025 PROTEIN"/>
    <property type="match status" value="1"/>
</dbReference>
<reference evidence="1" key="1">
    <citation type="submission" date="2006-10" db="EMBL/GenBank/DDBJ databases">
        <title>Complete sequence of Solibacter usitatus Ellin6076.</title>
        <authorList>
            <consortium name="US DOE Joint Genome Institute"/>
            <person name="Copeland A."/>
            <person name="Lucas S."/>
            <person name="Lapidus A."/>
            <person name="Barry K."/>
            <person name="Detter J.C."/>
            <person name="Glavina del Rio T."/>
            <person name="Hammon N."/>
            <person name="Israni S."/>
            <person name="Dalin E."/>
            <person name="Tice H."/>
            <person name="Pitluck S."/>
            <person name="Thompson L.S."/>
            <person name="Brettin T."/>
            <person name="Bruce D."/>
            <person name="Han C."/>
            <person name="Tapia R."/>
            <person name="Gilna P."/>
            <person name="Schmutz J."/>
            <person name="Larimer F."/>
            <person name="Land M."/>
            <person name="Hauser L."/>
            <person name="Kyrpides N."/>
            <person name="Mikhailova N."/>
            <person name="Janssen P.H."/>
            <person name="Kuske C.R."/>
            <person name="Richardson P."/>
        </authorList>
    </citation>
    <scope>NUCLEOTIDE SEQUENCE</scope>
    <source>
        <strain evidence="1">Ellin6076</strain>
    </source>
</reference>
<dbReference type="eggNOG" id="COG2442">
    <property type="taxonomic scope" value="Bacteria"/>
</dbReference>
<sequence>MMHNESMESVVARDPAIMSGEPTFRGTRVLVRTLFEYLEAGYSLERFLEGFPTVSRSQAMQALEEAKESLLAGR</sequence>
<name>Q027U5_SOLUE</name>
<proteinExistence type="predicted"/>
<dbReference type="KEGG" id="sus:Acid_1722"/>
<dbReference type="InterPro" id="IPR007367">
    <property type="entry name" value="DUF433"/>
</dbReference>
<dbReference type="HOGENOM" id="CLU_126005_3_0_0"/>
<protein>
    <recommendedName>
        <fullName evidence="2">DUF433 domain-containing protein</fullName>
    </recommendedName>
</protein>
<dbReference type="InterPro" id="IPR036388">
    <property type="entry name" value="WH-like_DNA-bd_sf"/>
</dbReference>
<gene>
    <name evidence="1" type="ordered locus">Acid_1722</name>
</gene>
<evidence type="ECO:0008006" key="2">
    <source>
        <dbReference type="Google" id="ProtNLM"/>
    </source>
</evidence>
<dbReference type="EMBL" id="CP000473">
    <property type="protein sequence ID" value="ABJ82712.1"/>
    <property type="molecule type" value="Genomic_DNA"/>
</dbReference>
<organism evidence="1">
    <name type="scientific">Solibacter usitatus (strain Ellin6076)</name>
    <dbReference type="NCBI Taxonomy" id="234267"/>
    <lineage>
        <taxon>Bacteria</taxon>
        <taxon>Pseudomonadati</taxon>
        <taxon>Acidobacteriota</taxon>
        <taxon>Terriglobia</taxon>
        <taxon>Bryobacterales</taxon>
        <taxon>Solibacteraceae</taxon>
        <taxon>Candidatus Solibacter</taxon>
    </lineage>
</organism>
<dbReference type="STRING" id="234267.Acid_1722"/>
<dbReference type="PANTHER" id="PTHR34849:SF3">
    <property type="entry name" value="SSR2962 PROTEIN"/>
    <property type="match status" value="1"/>
</dbReference>
<dbReference type="SUPFAM" id="SSF46689">
    <property type="entry name" value="Homeodomain-like"/>
    <property type="match status" value="1"/>
</dbReference>
<dbReference type="Pfam" id="PF04255">
    <property type="entry name" value="DUF433"/>
    <property type="match status" value="1"/>
</dbReference>
<dbReference type="InterPro" id="IPR009057">
    <property type="entry name" value="Homeodomain-like_sf"/>
</dbReference>
<dbReference type="AlphaFoldDB" id="Q027U5"/>
<evidence type="ECO:0000313" key="1">
    <source>
        <dbReference type="EMBL" id="ABJ82712.1"/>
    </source>
</evidence>
<accession>Q027U5</accession>
<dbReference type="InParanoid" id="Q027U5"/>